<dbReference type="OrthoDB" id="2376226at2"/>
<accession>A0A285D662</accession>
<dbReference type="Proteomes" id="UP000219546">
    <property type="component" value="Unassembled WGS sequence"/>
</dbReference>
<feature type="region of interest" description="Disordered" evidence="1">
    <location>
        <begin position="1"/>
        <end position="20"/>
    </location>
</feature>
<feature type="compositionally biased region" description="Basic and acidic residues" evidence="1">
    <location>
        <begin position="72"/>
        <end position="97"/>
    </location>
</feature>
<proteinExistence type="predicted"/>
<feature type="compositionally biased region" description="Basic and acidic residues" evidence="1">
    <location>
        <begin position="10"/>
        <end position="20"/>
    </location>
</feature>
<feature type="region of interest" description="Disordered" evidence="1">
    <location>
        <begin position="33"/>
        <end position="105"/>
    </location>
</feature>
<sequence length="105" mass="12447">MTDFNQFKHPTREKEEYTDFSNVEKMKDFLTSEEFPEGPFGSPIEKDEPVENKNTPWEKGQRFYTPFNYENKTLHEDLPRHIEPAHQPNDDPNRETEPPYGGDSK</sequence>
<dbReference type="AlphaFoldDB" id="A0A285D662"/>
<dbReference type="RefSeq" id="WP_097160386.1">
    <property type="nucleotide sequence ID" value="NZ_JBEPMQ010000014.1"/>
</dbReference>
<protein>
    <recommendedName>
        <fullName evidence="4">Cytosolic protein</fullName>
    </recommendedName>
</protein>
<evidence type="ECO:0000256" key="1">
    <source>
        <dbReference type="SAM" id="MobiDB-lite"/>
    </source>
</evidence>
<name>A0A285D662_9BACI</name>
<organism evidence="2 3">
    <name type="scientific">Bacillus oleivorans</name>
    <dbReference type="NCBI Taxonomy" id="1448271"/>
    <lineage>
        <taxon>Bacteria</taxon>
        <taxon>Bacillati</taxon>
        <taxon>Bacillota</taxon>
        <taxon>Bacilli</taxon>
        <taxon>Bacillales</taxon>
        <taxon>Bacillaceae</taxon>
        <taxon>Bacillus</taxon>
    </lineage>
</organism>
<dbReference type="EMBL" id="OAOP01000011">
    <property type="protein sequence ID" value="SNX75269.1"/>
    <property type="molecule type" value="Genomic_DNA"/>
</dbReference>
<keyword evidence="3" id="KW-1185">Reference proteome</keyword>
<evidence type="ECO:0000313" key="3">
    <source>
        <dbReference type="Proteomes" id="UP000219546"/>
    </source>
</evidence>
<evidence type="ECO:0000313" key="2">
    <source>
        <dbReference type="EMBL" id="SNX75269.1"/>
    </source>
</evidence>
<evidence type="ECO:0008006" key="4">
    <source>
        <dbReference type="Google" id="ProtNLM"/>
    </source>
</evidence>
<gene>
    <name evidence="2" type="ORF">SAMN05877753_111120</name>
</gene>
<reference evidence="2 3" key="1">
    <citation type="submission" date="2017-08" db="EMBL/GenBank/DDBJ databases">
        <authorList>
            <person name="de Groot N.N."/>
        </authorList>
    </citation>
    <scope>NUCLEOTIDE SEQUENCE [LARGE SCALE GENOMIC DNA]</scope>
    <source>
        <strain evidence="2 3">JC228</strain>
    </source>
</reference>